<keyword evidence="4" id="KW-0963">Cytoplasm</keyword>
<dbReference type="Pfam" id="PF00132">
    <property type="entry name" value="Hexapep"/>
    <property type="match status" value="1"/>
</dbReference>
<dbReference type="InterPro" id="IPR011004">
    <property type="entry name" value="Trimer_LpxA-like_sf"/>
</dbReference>
<keyword evidence="8" id="KW-1185">Reference proteome</keyword>
<protein>
    <recommendedName>
        <fullName evidence="3">Dynactin subunit 6</fullName>
    </recommendedName>
</protein>
<dbReference type="SUPFAM" id="SSF51161">
    <property type="entry name" value="Trimeric LpxA-like enzymes"/>
    <property type="match status" value="1"/>
</dbReference>
<name>A0ABR0S6E9_9HYPO</name>
<accession>A0ABR0S6E9</accession>
<evidence type="ECO:0000256" key="3">
    <source>
        <dbReference type="ARBA" id="ARBA00016573"/>
    </source>
</evidence>
<proteinExistence type="inferred from homology"/>
<evidence type="ECO:0000256" key="5">
    <source>
        <dbReference type="ARBA" id="ARBA00023212"/>
    </source>
</evidence>
<evidence type="ECO:0000256" key="4">
    <source>
        <dbReference type="ARBA" id="ARBA00022490"/>
    </source>
</evidence>
<comment type="function">
    <text evidence="6">Part of the dynactin complex that activates the molecular motor dynein for ultra-processive transport along microtubules.</text>
</comment>
<evidence type="ECO:0000313" key="8">
    <source>
        <dbReference type="Proteomes" id="UP001338125"/>
    </source>
</evidence>
<evidence type="ECO:0000313" key="7">
    <source>
        <dbReference type="EMBL" id="KAK5987738.1"/>
    </source>
</evidence>
<keyword evidence="5" id="KW-0206">Cytoskeleton</keyword>
<comment type="subcellular location">
    <subcellularLocation>
        <location evidence="1">Cytoplasm</location>
        <location evidence="1">Cytoskeleton</location>
    </subcellularLocation>
</comment>
<dbReference type="PANTHER" id="PTHR13072">
    <property type="entry name" value="DYNACTIN 6"/>
    <property type="match status" value="1"/>
</dbReference>
<evidence type="ECO:0000256" key="6">
    <source>
        <dbReference type="ARBA" id="ARBA00034687"/>
    </source>
</evidence>
<organism evidence="7 8">
    <name type="scientific">Cladobotryum mycophilum</name>
    <dbReference type="NCBI Taxonomy" id="491253"/>
    <lineage>
        <taxon>Eukaryota</taxon>
        <taxon>Fungi</taxon>
        <taxon>Dikarya</taxon>
        <taxon>Ascomycota</taxon>
        <taxon>Pezizomycotina</taxon>
        <taxon>Sordariomycetes</taxon>
        <taxon>Hypocreomycetidae</taxon>
        <taxon>Hypocreales</taxon>
        <taxon>Hypocreaceae</taxon>
        <taxon>Cladobotryum</taxon>
    </lineage>
</organism>
<comment type="caution">
    <text evidence="7">The sequence shown here is derived from an EMBL/GenBank/DDBJ whole genome shotgun (WGS) entry which is preliminary data.</text>
</comment>
<reference evidence="7 8" key="1">
    <citation type="submission" date="2024-01" db="EMBL/GenBank/DDBJ databases">
        <title>Complete genome of Cladobotryum mycophilum ATHUM6906.</title>
        <authorList>
            <person name="Christinaki A.C."/>
            <person name="Myridakis A.I."/>
            <person name="Kouvelis V.N."/>
        </authorList>
    </citation>
    <scope>NUCLEOTIDE SEQUENCE [LARGE SCALE GENOMIC DNA]</scope>
    <source>
        <strain evidence="7 8">ATHUM6906</strain>
    </source>
</reference>
<evidence type="ECO:0000256" key="2">
    <source>
        <dbReference type="ARBA" id="ARBA00007719"/>
    </source>
</evidence>
<dbReference type="EMBL" id="JAVFKD010000016">
    <property type="protein sequence ID" value="KAK5987738.1"/>
    <property type="molecule type" value="Genomic_DNA"/>
</dbReference>
<dbReference type="Proteomes" id="UP001338125">
    <property type="component" value="Unassembled WGS sequence"/>
</dbReference>
<sequence length="194" mass="20805">MSGKRHSVLPAIDRTGPKPLVNFSSSLVISENAILLGTHSITIQAESIVHPRSRFESNLGSILIGRRCIIHERCHIGATPEDRQNASPGGVTLGDYVLVEVGSVIEAGGTEIGEGSVIQVGSRIGSGAKIGKNCTISHMSVIANGEEIPDWTVVYSNGTRRVDKRGATDLRKLGMVKQITILRKMIPSNPDKFK</sequence>
<dbReference type="PANTHER" id="PTHR13072:SF0">
    <property type="entry name" value="DYNACTIN SUBUNIT 6"/>
    <property type="match status" value="1"/>
</dbReference>
<comment type="similarity">
    <text evidence="2">Belongs to the dynactin subunits 5/6 family. Dynactin subunit 6 subfamily.</text>
</comment>
<dbReference type="InterPro" id="IPR027777">
    <property type="entry name" value="DCTN6"/>
</dbReference>
<gene>
    <name evidence="7" type="ORF">PT974_11871</name>
</gene>
<dbReference type="Gene3D" id="2.160.10.10">
    <property type="entry name" value="Hexapeptide repeat proteins"/>
    <property type="match status" value="1"/>
</dbReference>
<dbReference type="InterPro" id="IPR001451">
    <property type="entry name" value="Hexapep"/>
</dbReference>
<evidence type="ECO:0000256" key="1">
    <source>
        <dbReference type="ARBA" id="ARBA00004245"/>
    </source>
</evidence>